<evidence type="ECO:0000256" key="1">
    <source>
        <dbReference type="ARBA" id="ARBA00044755"/>
    </source>
</evidence>
<dbReference type="Pfam" id="PF04519">
    <property type="entry name" value="Bactofilin"/>
    <property type="match status" value="1"/>
</dbReference>
<reference evidence="3 4" key="1">
    <citation type="submission" date="2018-05" db="EMBL/GenBank/DDBJ databases">
        <title>Rhodohalobacter halophilus gen. nov., sp. nov., a moderately halophilic member of the family Balneolaceae.</title>
        <authorList>
            <person name="Liu Z.-W."/>
        </authorList>
    </citation>
    <scope>NUCLEOTIDE SEQUENCE [LARGE SCALE GENOMIC DNA]</scope>
    <source>
        <strain evidence="3 4">8A47</strain>
    </source>
</reference>
<protein>
    <recommendedName>
        <fullName evidence="5">Polymer-forming cytoskeletal protein</fullName>
    </recommendedName>
</protein>
<keyword evidence="4" id="KW-1185">Reference proteome</keyword>
<comment type="similarity">
    <text evidence="1">Belongs to the bactofilin family.</text>
</comment>
<evidence type="ECO:0000256" key="2">
    <source>
        <dbReference type="SAM" id="MobiDB-lite"/>
    </source>
</evidence>
<dbReference type="EMBL" id="QGGB01000006">
    <property type="protein sequence ID" value="PWN06636.1"/>
    <property type="molecule type" value="Genomic_DNA"/>
</dbReference>
<dbReference type="InterPro" id="IPR007607">
    <property type="entry name" value="BacA/B"/>
</dbReference>
<gene>
    <name evidence="3" type="ORF">DDZ15_08965</name>
</gene>
<dbReference type="OrthoDB" id="5432602at2"/>
<evidence type="ECO:0000313" key="3">
    <source>
        <dbReference type="EMBL" id="PWN06636.1"/>
    </source>
</evidence>
<evidence type="ECO:0008006" key="5">
    <source>
        <dbReference type="Google" id="ProtNLM"/>
    </source>
</evidence>
<organism evidence="3 4">
    <name type="scientific">Rhodohalobacter mucosus</name>
    <dbReference type="NCBI Taxonomy" id="2079485"/>
    <lineage>
        <taxon>Bacteria</taxon>
        <taxon>Pseudomonadati</taxon>
        <taxon>Balneolota</taxon>
        <taxon>Balneolia</taxon>
        <taxon>Balneolales</taxon>
        <taxon>Balneolaceae</taxon>
        <taxon>Rhodohalobacter</taxon>
    </lineage>
</organism>
<dbReference type="RefSeq" id="WP_109646750.1">
    <property type="nucleotide sequence ID" value="NZ_QGGB01000006.1"/>
</dbReference>
<accession>A0A316U188</accession>
<evidence type="ECO:0000313" key="4">
    <source>
        <dbReference type="Proteomes" id="UP000245533"/>
    </source>
</evidence>
<feature type="region of interest" description="Disordered" evidence="2">
    <location>
        <begin position="1"/>
        <end position="20"/>
    </location>
</feature>
<dbReference type="AlphaFoldDB" id="A0A316U188"/>
<comment type="caution">
    <text evidence="3">The sequence shown here is derived from an EMBL/GenBank/DDBJ whole genome shotgun (WGS) entry which is preliminary data.</text>
</comment>
<proteinExistence type="inferred from homology"/>
<dbReference type="Proteomes" id="UP000245533">
    <property type="component" value="Unassembled WGS sequence"/>
</dbReference>
<dbReference type="PANTHER" id="PTHR35024:SF4">
    <property type="entry name" value="POLYMER-FORMING CYTOSKELETAL PROTEIN"/>
    <property type="match status" value="1"/>
</dbReference>
<sequence>MINKKSAPTTSPVSGSSSNYLSSAVSIRGSFTSENDATVAGTIQGDVHIKGTLKMDKNGYVKGKIFATNVDIAGKVEGEIHCENLASLRSTASIKADIHTKSLQVDADAMIEGQILMNKNGGPAFKK</sequence>
<dbReference type="PANTHER" id="PTHR35024">
    <property type="entry name" value="HYPOTHETICAL CYTOSOLIC PROTEIN"/>
    <property type="match status" value="1"/>
</dbReference>
<name>A0A316U188_9BACT</name>